<name>A0A644Y2H6_9ZZZZ</name>
<evidence type="ECO:0008006" key="2">
    <source>
        <dbReference type="Google" id="ProtNLM"/>
    </source>
</evidence>
<gene>
    <name evidence="1" type="ORF">SDC9_69203</name>
</gene>
<dbReference type="AlphaFoldDB" id="A0A644Y2H6"/>
<dbReference type="Pfam" id="PF05402">
    <property type="entry name" value="PqqD"/>
    <property type="match status" value="1"/>
</dbReference>
<accession>A0A644Y2H6</accession>
<organism evidence="1">
    <name type="scientific">bioreactor metagenome</name>
    <dbReference type="NCBI Taxonomy" id="1076179"/>
    <lineage>
        <taxon>unclassified sequences</taxon>
        <taxon>metagenomes</taxon>
        <taxon>ecological metagenomes</taxon>
    </lineage>
</organism>
<protein>
    <recommendedName>
        <fullName evidence="2">Coenzyme PQQ synthesis protein D</fullName>
    </recommendedName>
</protein>
<proteinExistence type="predicted"/>
<evidence type="ECO:0000313" key="1">
    <source>
        <dbReference type="EMBL" id="MPM22745.1"/>
    </source>
</evidence>
<comment type="caution">
    <text evidence="1">The sequence shown here is derived from an EMBL/GenBank/DDBJ whole genome shotgun (WGS) entry which is preliminary data.</text>
</comment>
<sequence length="80" mass="8867">MKIKKDIAVSDSGFIFNPVSGESFNVNSSGAAIIGFLKKGLNPKEIPAAMAKDFEIEESMAERDVQDFINMLMHFQLMEP</sequence>
<dbReference type="InterPro" id="IPR041881">
    <property type="entry name" value="PqqD_sf"/>
</dbReference>
<dbReference type="EMBL" id="VSSQ01003875">
    <property type="protein sequence ID" value="MPM22745.1"/>
    <property type="molecule type" value="Genomic_DNA"/>
</dbReference>
<reference evidence="1" key="1">
    <citation type="submission" date="2019-08" db="EMBL/GenBank/DDBJ databases">
        <authorList>
            <person name="Kucharzyk K."/>
            <person name="Murdoch R.W."/>
            <person name="Higgins S."/>
            <person name="Loffler F."/>
        </authorList>
    </citation>
    <scope>NUCLEOTIDE SEQUENCE</scope>
</reference>
<dbReference type="InterPro" id="IPR008792">
    <property type="entry name" value="PQQD"/>
</dbReference>
<dbReference type="Gene3D" id="1.10.10.1150">
    <property type="entry name" value="Coenzyme PQQ synthesis protein D (PqqD)"/>
    <property type="match status" value="1"/>
</dbReference>